<dbReference type="Proteomes" id="UP000183028">
    <property type="component" value="Unassembled WGS sequence"/>
</dbReference>
<reference evidence="3" key="1">
    <citation type="submission" date="2016-10" db="EMBL/GenBank/DDBJ databases">
        <authorList>
            <person name="Varghese N."/>
        </authorList>
    </citation>
    <scope>NUCLEOTIDE SEQUENCE [LARGE SCALE GENOMIC DNA]</scope>
    <source>
        <strain evidence="3">DSM 20406</strain>
    </source>
</reference>
<accession>A0A1H6UQQ8</accession>
<evidence type="ECO:0000259" key="1">
    <source>
        <dbReference type="Pfam" id="PF00535"/>
    </source>
</evidence>
<proteinExistence type="predicted"/>
<dbReference type="PANTHER" id="PTHR22916:SF3">
    <property type="entry name" value="UDP-GLCNAC:BETAGAL BETA-1,3-N-ACETYLGLUCOSAMINYLTRANSFERASE-LIKE PROTEIN 1"/>
    <property type="match status" value="1"/>
</dbReference>
<name>A0A1H6UQQ8_9FIRM</name>
<evidence type="ECO:0000313" key="3">
    <source>
        <dbReference type="Proteomes" id="UP000183028"/>
    </source>
</evidence>
<feature type="domain" description="Glycosyltransferase 2-like" evidence="1">
    <location>
        <begin position="3"/>
        <end position="135"/>
    </location>
</feature>
<dbReference type="GO" id="GO:0016758">
    <property type="term" value="F:hexosyltransferase activity"/>
    <property type="evidence" value="ECO:0007669"/>
    <property type="project" value="UniProtKB-ARBA"/>
</dbReference>
<dbReference type="EMBL" id="FNYK01000037">
    <property type="protein sequence ID" value="SEI94611.1"/>
    <property type="molecule type" value="Genomic_DNA"/>
</dbReference>
<dbReference type="InterPro" id="IPR029044">
    <property type="entry name" value="Nucleotide-diphossugar_trans"/>
</dbReference>
<dbReference type="InterPro" id="IPR001173">
    <property type="entry name" value="Glyco_trans_2-like"/>
</dbReference>
<dbReference type="CDD" id="cd00761">
    <property type="entry name" value="Glyco_tranf_GTA_type"/>
    <property type="match status" value="1"/>
</dbReference>
<dbReference type="GeneID" id="54119833"/>
<dbReference type="RefSeq" id="WP_033162430.1">
    <property type="nucleotide sequence ID" value="NZ_FNYK01000037.1"/>
</dbReference>
<gene>
    <name evidence="2" type="ORF">SAMN04487834_103716</name>
</gene>
<dbReference type="AlphaFoldDB" id="A0A1H6UQQ8"/>
<keyword evidence="3" id="KW-1185">Reference proteome</keyword>
<dbReference type="Gene3D" id="3.90.550.10">
    <property type="entry name" value="Spore Coat Polysaccharide Biosynthesis Protein SpsA, Chain A"/>
    <property type="match status" value="1"/>
</dbReference>
<dbReference type="Pfam" id="PF00535">
    <property type="entry name" value="Glycos_transf_2"/>
    <property type="match status" value="1"/>
</dbReference>
<dbReference type="OrthoDB" id="396512at2"/>
<evidence type="ECO:0000313" key="2">
    <source>
        <dbReference type="EMBL" id="SEI94611.1"/>
    </source>
</evidence>
<dbReference type="SUPFAM" id="SSF53448">
    <property type="entry name" value="Nucleotide-diphospho-sugar transferases"/>
    <property type="match status" value="1"/>
</dbReference>
<dbReference type="eggNOG" id="COG1215">
    <property type="taxonomic scope" value="Bacteria"/>
</dbReference>
<keyword evidence="2" id="KW-0808">Transferase</keyword>
<organism evidence="2 3">
    <name type="scientific">Sharpea azabuensis</name>
    <dbReference type="NCBI Taxonomy" id="322505"/>
    <lineage>
        <taxon>Bacteria</taxon>
        <taxon>Bacillati</taxon>
        <taxon>Bacillota</taxon>
        <taxon>Erysipelotrichia</taxon>
        <taxon>Erysipelotrichales</taxon>
        <taxon>Coprobacillaceae</taxon>
        <taxon>Sharpea</taxon>
    </lineage>
</organism>
<protein>
    <submittedName>
        <fullName evidence="2">Glycosyl transferase family 2</fullName>
    </submittedName>
</protein>
<sequence length="339" mass="39614">MLSIIVPAYNAENTIKQSINNLLDNDCFEIIIIENGSTDKTTDVVEEVVDKHSNVKLLHSTPGVSNARNCGIELASGDYIAFLDADDYYEVNTLIEFYSRAKKDGYDILMGAYSRDYANLKEKHYYYNEEKVFNSSNIDEFVRDTLIPEKGVGLVWGKVIKTSLLKNEELVFNPKLSFAEDAEMMFRTAIKSRKIGYIPEILYHYTFNPNSAVRKYKEDLDQRYILAMRAVLSDIRNTENGDKYLESYYTFVNNHLLIIAVNFSFSPFNGKKYQVNKNEFRKLCQEDVFKLGLEHPNYKKLSKSRAIPLFFVKHHLYYLMYLVVRFRHKQFKKRNEESV</sequence>
<dbReference type="PANTHER" id="PTHR22916">
    <property type="entry name" value="GLYCOSYLTRANSFERASE"/>
    <property type="match status" value="1"/>
</dbReference>